<accession>A0A5B7FCW3</accession>
<feature type="compositionally biased region" description="Polar residues" evidence="1">
    <location>
        <begin position="253"/>
        <end position="266"/>
    </location>
</feature>
<feature type="region of interest" description="Disordered" evidence="1">
    <location>
        <begin position="244"/>
        <end position="282"/>
    </location>
</feature>
<keyword evidence="2" id="KW-0812">Transmembrane</keyword>
<sequence length="334" mass="36771">MIRTFCSTAVWRQGPQKPHIPTMVAIVKAVAAMAVVVVTLEGPGVICGAAHNATNCTSTTDNTETLVRSKDEELIYSVAISKIRWNVIKYMYMVPLIGFEGVRAEVTTNMGTFPAWFPIMDHCTLDNTQWWQVIMEVNKHTSSTLNVTLTVHNCLLSCELTTGAQHTSGSNVKIQNLEVFGRGTSRWKTDYPPYPCQVQEVATHLTKVNPSSCADPPPIGSVSPRHFNAEVWLEQLLAQQPAQQAASLPIQKPTHQPAKQPTQQPGKGTLSTTLPPPTPSNSTELRAHFTGILIPTLLGLAMVIVVVMAVIVMVVTVVRLRARRRDQRENYVVM</sequence>
<evidence type="ECO:0000256" key="2">
    <source>
        <dbReference type="SAM" id="Phobius"/>
    </source>
</evidence>
<proteinExistence type="predicted"/>
<evidence type="ECO:0000313" key="3">
    <source>
        <dbReference type="EMBL" id="MPC43099.1"/>
    </source>
</evidence>
<comment type="caution">
    <text evidence="3">The sequence shown here is derived from an EMBL/GenBank/DDBJ whole genome shotgun (WGS) entry which is preliminary data.</text>
</comment>
<feature type="transmembrane region" description="Helical" evidence="2">
    <location>
        <begin position="292"/>
        <end position="318"/>
    </location>
</feature>
<keyword evidence="2" id="KW-1133">Transmembrane helix</keyword>
<protein>
    <submittedName>
        <fullName evidence="3">Uncharacterized protein</fullName>
    </submittedName>
</protein>
<dbReference type="Proteomes" id="UP000324222">
    <property type="component" value="Unassembled WGS sequence"/>
</dbReference>
<organism evidence="3 4">
    <name type="scientific">Portunus trituberculatus</name>
    <name type="common">Swimming crab</name>
    <name type="synonym">Neptunus trituberculatus</name>
    <dbReference type="NCBI Taxonomy" id="210409"/>
    <lineage>
        <taxon>Eukaryota</taxon>
        <taxon>Metazoa</taxon>
        <taxon>Ecdysozoa</taxon>
        <taxon>Arthropoda</taxon>
        <taxon>Crustacea</taxon>
        <taxon>Multicrustacea</taxon>
        <taxon>Malacostraca</taxon>
        <taxon>Eumalacostraca</taxon>
        <taxon>Eucarida</taxon>
        <taxon>Decapoda</taxon>
        <taxon>Pleocyemata</taxon>
        <taxon>Brachyura</taxon>
        <taxon>Eubrachyura</taxon>
        <taxon>Portunoidea</taxon>
        <taxon>Portunidae</taxon>
        <taxon>Portuninae</taxon>
        <taxon>Portunus</taxon>
    </lineage>
</organism>
<gene>
    <name evidence="3" type="ORF">E2C01_036736</name>
</gene>
<dbReference type="EMBL" id="VSRR010005686">
    <property type="protein sequence ID" value="MPC43099.1"/>
    <property type="molecule type" value="Genomic_DNA"/>
</dbReference>
<name>A0A5B7FCW3_PORTR</name>
<dbReference type="AlphaFoldDB" id="A0A5B7FCW3"/>
<reference evidence="3 4" key="1">
    <citation type="submission" date="2019-05" db="EMBL/GenBank/DDBJ databases">
        <title>Another draft genome of Portunus trituberculatus and its Hox gene families provides insights of decapod evolution.</title>
        <authorList>
            <person name="Jeong J.-H."/>
            <person name="Song I."/>
            <person name="Kim S."/>
            <person name="Choi T."/>
            <person name="Kim D."/>
            <person name="Ryu S."/>
            <person name="Kim W."/>
        </authorList>
    </citation>
    <scope>NUCLEOTIDE SEQUENCE [LARGE SCALE GENOMIC DNA]</scope>
    <source>
        <tissue evidence="3">Muscle</tissue>
    </source>
</reference>
<evidence type="ECO:0000256" key="1">
    <source>
        <dbReference type="SAM" id="MobiDB-lite"/>
    </source>
</evidence>
<keyword evidence="2" id="KW-0472">Membrane</keyword>
<evidence type="ECO:0000313" key="4">
    <source>
        <dbReference type="Proteomes" id="UP000324222"/>
    </source>
</evidence>
<keyword evidence="4" id="KW-1185">Reference proteome</keyword>